<protein>
    <submittedName>
        <fullName evidence="1">Uncharacterized protein</fullName>
    </submittedName>
</protein>
<accession>A0A0F9K1Q2</accession>
<sequence length="71" mass="8210">EPYNQFSLRREVERLLGMPPGTSDPEPGAVDPLKGIRRDARRFEDFLGKGLGDLRELVRRLRPPPPGFRRR</sequence>
<dbReference type="EMBL" id="LAZR01008895">
    <property type="protein sequence ID" value="KKM75908.1"/>
    <property type="molecule type" value="Genomic_DNA"/>
</dbReference>
<gene>
    <name evidence="1" type="ORF">LCGC14_1385430</name>
</gene>
<reference evidence="1" key="1">
    <citation type="journal article" date="2015" name="Nature">
        <title>Complex archaea that bridge the gap between prokaryotes and eukaryotes.</title>
        <authorList>
            <person name="Spang A."/>
            <person name="Saw J.H."/>
            <person name="Jorgensen S.L."/>
            <person name="Zaremba-Niedzwiedzka K."/>
            <person name="Martijn J."/>
            <person name="Lind A.E."/>
            <person name="van Eijk R."/>
            <person name="Schleper C."/>
            <person name="Guy L."/>
            <person name="Ettema T.J."/>
        </authorList>
    </citation>
    <scope>NUCLEOTIDE SEQUENCE</scope>
</reference>
<organism evidence="1">
    <name type="scientific">marine sediment metagenome</name>
    <dbReference type="NCBI Taxonomy" id="412755"/>
    <lineage>
        <taxon>unclassified sequences</taxon>
        <taxon>metagenomes</taxon>
        <taxon>ecological metagenomes</taxon>
    </lineage>
</organism>
<dbReference type="AlphaFoldDB" id="A0A0F9K1Q2"/>
<comment type="caution">
    <text evidence="1">The sequence shown here is derived from an EMBL/GenBank/DDBJ whole genome shotgun (WGS) entry which is preliminary data.</text>
</comment>
<feature type="non-terminal residue" evidence="1">
    <location>
        <position position="1"/>
    </location>
</feature>
<proteinExistence type="predicted"/>
<name>A0A0F9K1Q2_9ZZZZ</name>
<evidence type="ECO:0000313" key="1">
    <source>
        <dbReference type="EMBL" id="KKM75908.1"/>
    </source>
</evidence>